<gene>
    <name evidence="4" type="ORF">OI18_04320</name>
</gene>
<evidence type="ECO:0000259" key="3">
    <source>
        <dbReference type="Pfam" id="PF07786"/>
    </source>
</evidence>
<feature type="domain" description="Heparan-alpha-glucosaminide N-acetyltransferase catalytic" evidence="3">
    <location>
        <begin position="8"/>
        <end position="156"/>
    </location>
</feature>
<name>A0A0C1IZC6_9BACT</name>
<dbReference type="RefSeq" id="WP_039137496.1">
    <property type="nucleotide sequence ID" value="NZ_JSVC01000004.1"/>
</dbReference>
<keyword evidence="5" id="KW-1185">Reference proteome</keyword>
<dbReference type="InterPro" id="IPR012429">
    <property type="entry name" value="HGSNAT_cat"/>
</dbReference>
<evidence type="ECO:0000256" key="1">
    <source>
        <dbReference type="SAM" id="MobiDB-lite"/>
    </source>
</evidence>
<sequence length="186" mass="21271">MTAYPASRINAIDVLRGIVMIIMALDHTRDFFHITAFTDDPLNLETTTIPLYFTRWITHFCAPVFLFLSGTSAFLSSRNKSKEAASAFLIKRGLWLVFIEITVITFGLTFNPFYNFIFFQVIWAIGWSMVLLGLFLRFSYRAILITGLLLFFGHNLTNHLPLPTERSGGEPAKDPAHSQWHYSADR</sequence>
<keyword evidence="2" id="KW-1133">Transmembrane helix</keyword>
<protein>
    <recommendedName>
        <fullName evidence="3">Heparan-alpha-glucosaminide N-acetyltransferase catalytic domain-containing protein</fullName>
    </recommendedName>
</protein>
<reference evidence="4 5" key="1">
    <citation type="submission" date="2014-11" db="EMBL/GenBank/DDBJ databases">
        <title>Genome sequence of Flavihumibacter solisilvae 3-3.</title>
        <authorList>
            <person name="Zhou G."/>
            <person name="Li M."/>
            <person name="Wang G."/>
        </authorList>
    </citation>
    <scope>NUCLEOTIDE SEQUENCE [LARGE SCALE GENOMIC DNA]</scope>
    <source>
        <strain evidence="4 5">3-3</strain>
    </source>
</reference>
<comment type="caution">
    <text evidence="4">The sequence shown here is derived from an EMBL/GenBank/DDBJ whole genome shotgun (WGS) entry which is preliminary data.</text>
</comment>
<feature type="transmembrane region" description="Helical" evidence="2">
    <location>
        <begin position="89"/>
        <end position="110"/>
    </location>
</feature>
<feature type="compositionally biased region" description="Basic and acidic residues" evidence="1">
    <location>
        <begin position="167"/>
        <end position="176"/>
    </location>
</feature>
<keyword evidence="2" id="KW-0812">Transmembrane</keyword>
<dbReference type="Proteomes" id="UP000031408">
    <property type="component" value="Unassembled WGS sequence"/>
</dbReference>
<keyword evidence="2" id="KW-0472">Membrane</keyword>
<proteinExistence type="predicted"/>
<feature type="transmembrane region" description="Helical" evidence="2">
    <location>
        <begin position="56"/>
        <end position="77"/>
    </location>
</feature>
<dbReference type="Pfam" id="PF07786">
    <property type="entry name" value="HGSNAT_cat"/>
    <property type="match status" value="1"/>
</dbReference>
<feature type="transmembrane region" description="Helical" evidence="2">
    <location>
        <begin position="116"/>
        <end position="136"/>
    </location>
</feature>
<evidence type="ECO:0000313" key="4">
    <source>
        <dbReference type="EMBL" id="KIC95859.1"/>
    </source>
</evidence>
<feature type="region of interest" description="Disordered" evidence="1">
    <location>
        <begin position="165"/>
        <end position="186"/>
    </location>
</feature>
<dbReference type="PANTHER" id="PTHR40407">
    <property type="entry name" value="MEMBRANE PROTEIN-LIKE PROTEIN"/>
    <property type="match status" value="1"/>
</dbReference>
<organism evidence="4 5">
    <name type="scientific">Flavihumibacter solisilvae</name>
    <dbReference type="NCBI Taxonomy" id="1349421"/>
    <lineage>
        <taxon>Bacteria</taxon>
        <taxon>Pseudomonadati</taxon>
        <taxon>Bacteroidota</taxon>
        <taxon>Chitinophagia</taxon>
        <taxon>Chitinophagales</taxon>
        <taxon>Chitinophagaceae</taxon>
        <taxon>Flavihumibacter</taxon>
    </lineage>
</organism>
<accession>A0A0C1IZC6</accession>
<dbReference type="PANTHER" id="PTHR40407:SF1">
    <property type="entry name" value="HEPARAN-ALPHA-GLUCOSAMINIDE N-ACETYLTRANSFERASE CATALYTIC DOMAIN-CONTAINING PROTEIN"/>
    <property type="match status" value="1"/>
</dbReference>
<evidence type="ECO:0000313" key="5">
    <source>
        <dbReference type="Proteomes" id="UP000031408"/>
    </source>
</evidence>
<dbReference type="EMBL" id="JSVC01000004">
    <property type="protein sequence ID" value="KIC95859.1"/>
    <property type="molecule type" value="Genomic_DNA"/>
</dbReference>
<dbReference type="STRING" id="1349421.OI18_04320"/>
<dbReference type="AlphaFoldDB" id="A0A0C1IZC6"/>
<evidence type="ECO:0000256" key="2">
    <source>
        <dbReference type="SAM" id="Phobius"/>
    </source>
</evidence>